<dbReference type="InterPro" id="IPR006145">
    <property type="entry name" value="PsdUridine_synth_RsuA/RluA"/>
</dbReference>
<dbReference type="Pfam" id="PF00849">
    <property type="entry name" value="PseudoU_synth_2"/>
    <property type="match status" value="1"/>
</dbReference>
<dbReference type="SUPFAM" id="SSF55120">
    <property type="entry name" value="Pseudouridine synthase"/>
    <property type="match status" value="1"/>
</dbReference>
<dbReference type="PROSITE" id="PS01129">
    <property type="entry name" value="PSI_RLU"/>
    <property type="match status" value="1"/>
</dbReference>
<accession>D3UJC2</accession>
<dbReference type="PROSITE" id="PS50889">
    <property type="entry name" value="S4"/>
    <property type="match status" value="1"/>
</dbReference>
<dbReference type="InterPro" id="IPR006224">
    <property type="entry name" value="PsdUridine_synth_RluA-like_CS"/>
</dbReference>
<dbReference type="CDD" id="cd02869">
    <property type="entry name" value="PseudoU_synth_RluA_like"/>
    <property type="match status" value="1"/>
</dbReference>
<evidence type="ECO:0000256" key="3">
    <source>
        <dbReference type="ARBA" id="ARBA00023235"/>
    </source>
</evidence>
<evidence type="ECO:0000256" key="5">
    <source>
        <dbReference type="ARBA" id="ARBA00033164"/>
    </source>
</evidence>
<evidence type="ECO:0000313" key="8">
    <source>
        <dbReference type="EMBL" id="CBG40597.1"/>
    </source>
</evidence>
<dbReference type="GO" id="GO:0140098">
    <property type="term" value="F:catalytic activity, acting on RNA"/>
    <property type="evidence" value="ECO:0007669"/>
    <property type="project" value="UniProtKB-ARBA"/>
</dbReference>
<evidence type="ECO:0000256" key="1">
    <source>
        <dbReference type="ARBA" id="ARBA00000073"/>
    </source>
</evidence>
<dbReference type="AlphaFoldDB" id="D3UJC2"/>
<dbReference type="Proteomes" id="UP000001522">
    <property type="component" value="Chromosome"/>
</dbReference>
<dbReference type="InterPro" id="IPR050188">
    <property type="entry name" value="RluA_PseudoU_synthase"/>
</dbReference>
<comment type="similarity">
    <text evidence="2">Belongs to the pseudouridine synthase RluA family.</text>
</comment>
<dbReference type="STRING" id="679897.HMU13430"/>
<dbReference type="PANTHER" id="PTHR21600">
    <property type="entry name" value="MITOCHONDRIAL RNA PSEUDOURIDINE SYNTHASE"/>
    <property type="match status" value="1"/>
</dbReference>
<dbReference type="Gene3D" id="3.30.2350.10">
    <property type="entry name" value="Pseudouridine synthase"/>
    <property type="match status" value="1"/>
</dbReference>
<keyword evidence="3" id="KW-0413">Isomerase</keyword>
<dbReference type="KEGG" id="hms:HMU13430"/>
<feature type="domain" description="Pseudouridine synthase RsuA/RluA-like" evidence="7">
    <location>
        <begin position="88"/>
        <end position="198"/>
    </location>
</feature>
<keyword evidence="8" id="KW-0456">Lyase</keyword>
<dbReference type="GO" id="GO:0016829">
    <property type="term" value="F:lyase activity"/>
    <property type="evidence" value="ECO:0007669"/>
    <property type="project" value="UniProtKB-KW"/>
</dbReference>
<dbReference type="InterPro" id="IPR020103">
    <property type="entry name" value="PsdUridine_synth_cat_dom_sf"/>
</dbReference>
<sequence length="245" mass="27640">MRQKAYKILSLQKKISHNKAKELIDKGLVSVAGKKVGIARAEYPSHTLFDVAPPPKPEILFQDENLLALIKPAFLESYDLAEMFDGWVLLHRLDKETSGVILLVRGESDFHKRAKKAFKDQEVYKEYIALVSGFLSEPQTITAPILTTKKGFAKSRIHQDGLSAVTYIDPLKIIGKKTLIKAVIQTGRTHQIRVHLKHIGHSIIGDRLYGGMSARRVMLHASKIKIFDYEFHAPLPKEFQDFGGE</sequence>
<evidence type="ECO:0000256" key="4">
    <source>
        <dbReference type="ARBA" id="ARBA00031870"/>
    </source>
</evidence>
<dbReference type="PANTHER" id="PTHR21600:SF44">
    <property type="entry name" value="RIBOSOMAL LARGE SUBUNIT PSEUDOURIDINE SYNTHASE D"/>
    <property type="match status" value="1"/>
</dbReference>
<reference evidence="8 9" key="1">
    <citation type="journal article" date="2010" name="BMC Genomics">
        <title>Comparative genomics and proteomics of Helicobacter mustelae, an ulcerogenic and carcinogenic gastric pathogen.</title>
        <authorList>
            <person name="O'Toole P.W."/>
            <person name="Snelling W.J."/>
            <person name="Canchaya C."/>
            <person name="Forde B.M."/>
            <person name="Hardie K.R."/>
            <person name="Josenhans C."/>
            <person name="Graham R.L.J."/>
            <person name="McMullan G."/>
            <person name="Parkhill J."/>
            <person name="Belda E."/>
            <person name="Bentley S.D."/>
        </authorList>
    </citation>
    <scope>NUCLEOTIDE SEQUENCE [LARGE SCALE GENOMIC DNA]</scope>
    <source>
        <strain evidence="9">ATCC 43772 / LMG 18044 / NCTC 12198 / 12198</strain>
    </source>
</reference>
<dbReference type="GO" id="GO:0000455">
    <property type="term" value="P:enzyme-directed rRNA pseudouridine synthesis"/>
    <property type="evidence" value="ECO:0007669"/>
    <property type="project" value="TreeGrafter"/>
</dbReference>
<evidence type="ECO:0000313" key="9">
    <source>
        <dbReference type="Proteomes" id="UP000001522"/>
    </source>
</evidence>
<evidence type="ECO:0000256" key="2">
    <source>
        <dbReference type="ARBA" id="ARBA00010876"/>
    </source>
</evidence>
<dbReference type="GO" id="GO:0009982">
    <property type="term" value="F:pseudouridine synthase activity"/>
    <property type="evidence" value="ECO:0007669"/>
    <property type="project" value="InterPro"/>
</dbReference>
<protein>
    <recommendedName>
        <fullName evidence="4">RNA pseudouridylate synthase</fullName>
    </recommendedName>
    <alternativeName>
        <fullName evidence="5">RNA-uridine isomerase</fullName>
    </alternativeName>
</protein>
<dbReference type="HOGENOM" id="CLU_016902_9_0_7"/>
<dbReference type="EMBL" id="FN555004">
    <property type="protein sequence ID" value="CBG40597.1"/>
    <property type="molecule type" value="Genomic_DNA"/>
</dbReference>
<name>D3UJC2_HELM1</name>
<proteinExistence type="inferred from homology"/>
<dbReference type="eggNOG" id="COG0564">
    <property type="taxonomic scope" value="Bacteria"/>
</dbReference>
<dbReference type="RefSeq" id="WP_013023664.1">
    <property type="nucleotide sequence ID" value="NC_013949.1"/>
</dbReference>
<gene>
    <name evidence="8" type="ordered locus">HMU13430</name>
</gene>
<comment type="catalytic activity">
    <reaction evidence="1">
        <text>a uridine in RNA = a pseudouridine in RNA</text>
        <dbReference type="Rhea" id="RHEA:48348"/>
        <dbReference type="Rhea" id="RHEA-COMP:12068"/>
        <dbReference type="Rhea" id="RHEA-COMP:12069"/>
        <dbReference type="ChEBI" id="CHEBI:65314"/>
        <dbReference type="ChEBI" id="CHEBI:65315"/>
    </reaction>
</comment>
<keyword evidence="6" id="KW-0694">RNA-binding</keyword>
<organism evidence="8 9">
    <name type="scientific">Helicobacter mustelae (strain ATCC 43772 / CCUG 25715 / CIP 103759 / LMG 18044 / NCTC 12198 / R85-136P)</name>
    <name type="common">Campylobacter mustelae</name>
    <dbReference type="NCBI Taxonomy" id="679897"/>
    <lineage>
        <taxon>Bacteria</taxon>
        <taxon>Pseudomonadati</taxon>
        <taxon>Campylobacterota</taxon>
        <taxon>Epsilonproteobacteria</taxon>
        <taxon>Campylobacterales</taxon>
        <taxon>Helicobacteraceae</taxon>
        <taxon>Helicobacter</taxon>
    </lineage>
</organism>
<dbReference type="GO" id="GO:0003723">
    <property type="term" value="F:RNA binding"/>
    <property type="evidence" value="ECO:0007669"/>
    <property type="project" value="UniProtKB-KW"/>
</dbReference>
<evidence type="ECO:0000259" key="7">
    <source>
        <dbReference type="Pfam" id="PF00849"/>
    </source>
</evidence>
<keyword evidence="9" id="KW-1185">Reference proteome</keyword>
<evidence type="ECO:0000256" key="6">
    <source>
        <dbReference type="PROSITE-ProRule" id="PRU00182"/>
    </source>
</evidence>